<keyword evidence="2" id="KW-1185">Reference proteome</keyword>
<proteinExistence type="predicted"/>
<dbReference type="RefSeq" id="WP_180544847.1">
    <property type="nucleotide sequence ID" value="NZ_JACCJZ010000014.1"/>
</dbReference>
<protein>
    <submittedName>
        <fullName evidence="1">Uncharacterized protein</fullName>
    </submittedName>
</protein>
<sequence>MQTAPADPAALPAAPADPPAPDTLQTAVLQFLYRESNFDYHYDELLAADGTILRLLMTAHAPEPATGAMLTARWQAQTFEEAGDGSRFDAYALVDYTPSAVAPYAVHADFDAVRAHVESVPELRAPGAAAIRVQAVPHDGCGADARCELPDPPFALVELLDADGQSVRARLRVRTLPLRIETVQLGEGEPVPFTIWRERRGHLSR</sequence>
<dbReference type="Proteomes" id="UP000589896">
    <property type="component" value="Unassembled WGS sequence"/>
</dbReference>
<reference evidence="1 2" key="1">
    <citation type="submission" date="2020-07" db="EMBL/GenBank/DDBJ databases">
        <title>isolation of Luteimonas sp. SJ-16.</title>
        <authorList>
            <person name="Huang X.-X."/>
            <person name="Xu L."/>
            <person name="Sun J.-Q."/>
        </authorList>
    </citation>
    <scope>NUCLEOTIDE SEQUENCE [LARGE SCALE GENOMIC DNA]</scope>
    <source>
        <strain evidence="1 2">SJ-16</strain>
    </source>
</reference>
<comment type="caution">
    <text evidence="1">The sequence shown here is derived from an EMBL/GenBank/DDBJ whole genome shotgun (WGS) entry which is preliminary data.</text>
</comment>
<dbReference type="EMBL" id="JACCJZ010000014">
    <property type="protein sequence ID" value="NYZ62614.1"/>
    <property type="molecule type" value="Genomic_DNA"/>
</dbReference>
<name>A0A7Z0TVU2_9GAMM</name>
<evidence type="ECO:0000313" key="1">
    <source>
        <dbReference type="EMBL" id="NYZ62614.1"/>
    </source>
</evidence>
<organism evidence="1 2">
    <name type="scientific">Luteimonas deserti</name>
    <dbReference type="NCBI Taxonomy" id="2752306"/>
    <lineage>
        <taxon>Bacteria</taxon>
        <taxon>Pseudomonadati</taxon>
        <taxon>Pseudomonadota</taxon>
        <taxon>Gammaproteobacteria</taxon>
        <taxon>Lysobacterales</taxon>
        <taxon>Lysobacteraceae</taxon>
        <taxon>Luteimonas</taxon>
    </lineage>
</organism>
<gene>
    <name evidence="1" type="ORF">H0E82_07520</name>
</gene>
<accession>A0A7Z0TVU2</accession>
<dbReference type="AlphaFoldDB" id="A0A7Z0TVU2"/>
<evidence type="ECO:0000313" key="2">
    <source>
        <dbReference type="Proteomes" id="UP000589896"/>
    </source>
</evidence>